<dbReference type="InterPro" id="IPR016722">
    <property type="entry name" value="DNA_pol_alpha_bsu"/>
</dbReference>
<evidence type="ECO:0000256" key="1">
    <source>
        <dbReference type="ARBA" id="ARBA00004123"/>
    </source>
</evidence>
<sequence length="541" mass="60484">MAAIITEDFLQEQLDDVSYGFDEENAEKLLTKLNHLMKIYSQTPDNFVDELIAFMMNKKQRTVTVDFLDSFDEDHLAKKLNAKPKSAGIGTPGRQRASILVEQFELKAERTPTAAPICLEKRKILANNSHRGKFFTPATSKRSTPAKLTLQNGAAVKSLYGNEKAVDLVPSDINELDFFPPHENTMEDYVVERIQREAGGLERLSEDNACIRFYDDTIKKLNFTRIDELTIFPGQLVKLFGSASPDTFYVSSISPRSNLPLAELKMPVDVASMSCMVACGPFMGTTRHYIGDLLQIVDEAVTSNVDVLVLCGPFLAQNNTFYTSAECSSTLEELFDELIMAVSEKVKSSNTRVVVIPNCQKDTRVMPFIPTPPFPVSDNVSKRLSSNIYFCPDPAVIDIDGIRFAIANTDVIAKLSACEFHKSEDSENQDRMRRLYSHLFQAHSLYPLLQCEKDDLPINVKTQRGFELSRTPHFLIAPSILGQHTKVVNGCVCVNPGPYFRGTQRNHVKISIDMAALAKLGRTQNVSVAQYSNIEIVRDSI</sequence>
<dbReference type="InterPro" id="IPR007185">
    <property type="entry name" value="DNA_pol_a/d/e_bsu"/>
</dbReference>
<dbReference type="Pfam" id="PF08418">
    <property type="entry name" value="Pol_alpha_B_N"/>
    <property type="match status" value="1"/>
</dbReference>
<reference evidence="8 9" key="1">
    <citation type="journal article" date="2015" name="Genome Biol.">
        <title>Comparative genomics of Steinernema reveals deeply conserved gene regulatory networks.</title>
        <authorList>
            <person name="Dillman A.R."/>
            <person name="Macchietto M."/>
            <person name="Porter C.F."/>
            <person name="Rogers A."/>
            <person name="Williams B."/>
            <person name="Antoshechkin I."/>
            <person name="Lee M.M."/>
            <person name="Goodwin Z."/>
            <person name="Lu X."/>
            <person name="Lewis E.E."/>
            <person name="Goodrich-Blair H."/>
            <person name="Stock S.P."/>
            <person name="Adams B.J."/>
            <person name="Sternberg P.W."/>
            <person name="Mortazavi A."/>
        </authorList>
    </citation>
    <scope>NUCLEOTIDE SEQUENCE [LARGE SCALE GENOMIC DNA]</scope>
    <source>
        <strain evidence="8 9">ALL</strain>
    </source>
</reference>
<dbReference type="STRING" id="34508.A0A4U5N183"/>
<evidence type="ECO:0000256" key="4">
    <source>
        <dbReference type="ARBA" id="ARBA00022705"/>
    </source>
</evidence>
<keyword evidence="9" id="KW-1185">Reference proteome</keyword>
<feature type="domain" description="DNA polymerase alpha/delta/epsilon subunit B" evidence="6">
    <location>
        <begin position="276"/>
        <end position="479"/>
    </location>
</feature>
<comment type="caution">
    <text evidence="8">The sequence shown here is derived from an EMBL/GenBank/DDBJ whole genome shotgun (WGS) entry which is preliminary data.</text>
</comment>
<dbReference type="EMBL" id="AZBU02000005">
    <property type="protein sequence ID" value="TKR76000.1"/>
    <property type="molecule type" value="Genomic_DNA"/>
</dbReference>
<evidence type="ECO:0000256" key="2">
    <source>
        <dbReference type="ARBA" id="ARBA00007299"/>
    </source>
</evidence>
<feature type="domain" description="DNA polymerase alpha subunit B N-terminal" evidence="7">
    <location>
        <begin position="10"/>
        <end position="78"/>
    </location>
</feature>
<dbReference type="Gene3D" id="1.10.8.530">
    <property type="entry name" value="DNA polymerase alpha-primase, subunit B, N-terminal domain"/>
    <property type="match status" value="1"/>
</dbReference>
<dbReference type="InterPro" id="IPR013627">
    <property type="entry name" value="Pol_alpha_B_N"/>
</dbReference>
<dbReference type="AlphaFoldDB" id="A0A4U5N183"/>
<protein>
    <recommendedName>
        <fullName evidence="3">DNA polymerase alpha subunit B</fullName>
    </recommendedName>
</protein>
<dbReference type="OrthoDB" id="336885at2759"/>
<name>A0A4U5N183_STECR</name>
<dbReference type="GO" id="GO:0003677">
    <property type="term" value="F:DNA binding"/>
    <property type="evidence" value="ECO:0007669"/>
    <property type="project" value="InterPro"/>
</dbReference>
<keyword evidence="5" id="KW-0539">Nucleus</keyword>
<reference evidence="8 9" key="2">
    <citation type="journal article" date="2019" name="G3 (Bethesda)">
        <title>Hybrid Assembly of the Genome of the Entomopathogenic Nematode Steinernema carpocapsae Identifies the X-Chromosome.</title>
        <authorList>
            <person name="Serra L."/>
            <person name="Macchietto M."/>
            <person name="Macias-Munoz A."/>
            <person name="McGill C.J."/>
            <person name="Rodriguez I.M."/>
            <person name="Rodriguez B."/>
            <person name="Murad R."/>
            <person name="Mortazavi A."/>
        </authorList>
    </citation>
    <scope>NUCLEOTIDE SEQUENCE [LARGE SCALE GENOMIC DNA]</scope>
    <source>
        <strain evidence="8 9">ALL</strain>
    </source>
</reference>
<proteinExistence type="inferred from homology"/>
<dbReference type="Proteomes" id="UP000298663">
    <property type="component" value="Unassembled WGS sequence"/>
</dbReference>
<dbReference type="GO" id="GO:0006270">
    <property type="term" value="P:DNA replication initiation"/>
    <property type="evidence" value="ECO:0007669"/>
    <property type="project" value="TreeGrafter"/>
</dbReference>
<evidence type="ECO:0000313" key="8">
    <source>
        <dbReference type="EMBL" id="TKR76000.1"/>
    </source>
</evidence>
<dbReference type="GO" id="GO:0005658">
    <property type="term" value="C:alpha DNA polymerase:primase complex"/>
    <property type="evidence" value="ECO:0007669"/>
    <property type="project" value="TreeGrafter"/>
</dbReference>
<evidence type="ECO:0000256" key="5">
    <source>
        <dbReference type="ARBA" id="ARBA00023242"/>
    </source>
</evidence>
<keyword evidence="4" id="KW-0235">DNA replication</keyword>
<accession>A0A4U5N183</accession>
<comment type="subcellular location">
    <subcellularLocation>
        <location evidence="1">Nucleus</location>
    </subcellularLocation>
</comment>
<comment type="similarity">
    <text evidence="2">Belongs to the DNA polymerase alpha subunit B family.</text>
</comment>
<gene>
    <name evidence="8" type="ORF">L596_017211</name>
</gene>
<dbReference type="InterPro" id="IPR043034">
    <property type="entry name" value="DNA_pol_alpha_B_N_sf"/>
</dbReference>
<evidence type="ECO:0000259" key="6">
    <source>
        <dbReference type="Pfam" id="PF04042"/>
    </source>
</evidence>
<dbReference type="PANTHER" id="PTHR23061">
    <property type="entry name" value="DNA POLYMERASE 2 ALPHA 70 KDA SUBUNIT"/>
    <property type="match status" value="1"/>
</dbReference>
<evidence type="ECO:0000259" key="7">
    <source>
        <dbReference type="Pfam" id="PF08418"/>
    </source>
</evidence>
<evidence type="ECO:0000256" key="3">
    <source>
        <dbReference type="ARBA" id="ARBA00018596"/>
    </source>
</evidence>
<organism evidence="8 9">
    <name type="scientific">Steinernema carpocapsae</name>
    <name type="common">Entomopathogenic nematode</name>
    <dbReference type="NCBI Taxonomy" id="34508"/>
    <lineage>
        <taxon>Eukaryota</taxon>
        <taxon>Metazoa</taxon>
        <taxon>Ecdysozoa</taxon>
        <taxon>Nematoda</taxon>
        <taxon>Chromadorea</taxon>
        <taxon>Rhabditida</taxon>
        <taxon>Tylenchina</taxon>
        <taxon>Panagrolaimomorpha</taxon>
        <taxon>Strongyloidoidea</taxon>
        <taxon>Steinernematidae</taxon>
        <taxon>Steinernema</taxon>
    </lineage>
</organism>
<evidence type="ECO:0000313" key="9">
    <source>
        <dbReference type="Proteomes" id="UP000298663"/>
    </source>
</evidence>
<dbReference type="Pfam" id="PF04042">
    <property type="entry name" value="DNA_pol_E_B"/>
    <property type="match status" value="1"/>
</dbReference>
<dbReference type="PANTHER" id="PTHR23061:SF12">
    <property type="entry name" value="DNA POLYMERASE ALPHA SUBUNIT B"/>
    <property type="match status" value="1"/>
</dbReference>
<dbReference type="Gene3D" id="3.60.21.60">
    <property type="match status" value="2"/>
</dbReference>